<evidence type="ECO:0000256" key="1">
    <source>
        <dbReference type="SAM" id="MobiDB-lite"/>
    </source>
</evidence>
<dbReference type="EMBL" id="JAMQOM010000003">
    <property type="protein sequence ID" value="MDS0221187.1"/>
    <property type="molecule type" value="Genomic_DNA"/>
</dbReference>
<accession>A0AAE4EWD9</accession>
<keyword evidence="3" id="KW-0378">Hydrolase</keyword>
<keyword evidence="3" id="KW-0482">Metalloprotease</keyword>
<keyword evidence="2" id="KW-1133">Transmembrane helix</keyword>
<dbReference type="RefSeq" id="WP_310895847.1">
    <property type="nucleotide sequence ID" value="NZ_JAMQOM010000003.1"/>
</dbReference>
<protein>
    <submittedName>
        <fullName evidence="3">PrsW family intramembrane metalloprotease</fullName>
    </submittedName>
</protein>
<evidence type="ECO:0000313" key="3">
    <source>
        <dbReference type="EMBL" id="MDS0221187.1"/>
    </source>
</evidence>
<feature type="compositionally biased region" description="Gly residues" evidence="1">
    <location>
        <begin position="170"/>
        <end position="195"/>
    </location>
</feature>
<keyword evidence="3" id="KW-0645">Protease</keyword>
<dbReference type="GO" id="GO:0008237">
    <property type="term" value="F:metallopeptidase activity"/>
    <property type="evidence" value="ECO:0007669"/>
    <property type="project" value="UniProtKB-KW"/>
</dbReference>
<feature type="transmembrane region" description="Helical" evidence="2">
    <location>
        <begin position="292"/>
        <end position="309"/>
    </location>
</feature>
<evidence type="ECO:0000256" key="2">
    <source>
        <dbReference type="SAM" id="Phobius"/>
    </source>
</evidence>
<feature type="region of interest" description="Disordered" evidence="1">
    <location>
        <begin position="147"/>
        <end position="212"/>
    </location>
</feature>
<feature type="transmembrane region" description="Helical" evidence="2">
    <location>
        <begin position="321"/>
        <end position="343"/>
    </location>
</feature>
<sequence length="629" mass="65053">MQPDKLLRVAKWEVTKNAGGVDKRTIVVMALSLVAMGAVAAIAVSGGGAGMDDGIYRIGVDDDSPYHGVAADDRTFDIREPDPAAIERHEQELLYRGTTLRSVPRTAKERAALAELRDSTARYNDRTLARDDNQTAAFPVSVTLVYEQQSGSSQLDPRSDDGSDGSGSDSSGGSGSSTGGSGDGSETSGSGGSSGDGSAASSGGDGATGGSGANLGAIGARLTGDVQGGTPSDISPPFPFESLVLAFLYIVPMNFVIQAYGSSMLSERLNRRGELLLVTPASRGDIIGGKTLPYFLGAVGVTALITAALKFGNIAPAGSHVAVLAVVPLVVLFLSATFCGAMFARSFKELTFVTVTITVTLTSYAFVPAIFTDVTPIALISPLTLVVLDLTGQSVGISSFVFSTLPPLLTGLVLFGLGAGLYREEDMFTQRPIPLKVLDALAGGIRSRRSALKMSVVLLPLVIVAELAAVAFLFVLDSVSLNVFGTNQSLGIVLVLAVIVVIEEVAKSLHVYAGYDHARYERTLRSALGIGALSGLGFFIGEKGLLIARLSDLESLPIGEAALQGATLPAGLPLWIAGLLFLLPLALHTVTAAISSVGASRGRRAYLGGLGLAIVIHFGYNFAVVSTLV</sequence>
<gene>
    <name evidence="3" type="ORF">NDI54_07490</name>
</gene>
<evidence type="ECO:0000313" key="4">
    <source>
        <dbReference type="Proteomes" id="UP001253439"/>
    </source>
</evidence>
<organism evidence="3 4">
    <name type="scientific">Haloarcula terrestris</name>
    <dbReference type="NCBI Taxonomy" id="2950533"/>
    <lineage>
        <taxon>Archaea</taxon>
        <taxon>Methanobacteriati</taxon>
        <taxon>Methanobacteriota</taxon>
        <taxon>Stenosarchaea group</taxon>
        <taxon>Halobacteria</taxon>
        <taxon>Halobacteriales</taxon>
        <taxon>Haloarculaceae</taxon>
        <taxon>Haloarcula</taxon>
    </lineage>
</organism>
<feature type="compositionally biased region" description="Polar residues" evidence="1">
    <location>
        <begin position="147"/>
        <end position="156"/>
    </location>
</feature>
<name>A0AAE4EWD9_9EURY</name>
<feature type="transmembrane region" description="Helical" evidence="2">
    <location>
        <begin position="400"/>
        <end position="422"/>
    </location>
</feature>
<feature type="transmembrane region" description="Helical" evidence="2">
    <location>
        <begin position="456"/>
        <end position="476"/>
    </location>
</feature>
<keyword evidence="2" id="KW-0812">Transmembrane</keyword>
<feature type="transmembrane region" description="Helical" evidence="2">
    <location>
        <begin position="243"/>
        <end position="262"/>
    </location>
</feature>
<proteinExistence type="predicted"/>
<feature type="transmembrane region" description="Helical" evidence="2">
    <location>
        <begin position="527"/>
        <end position="550"/>
    </location>
</feature>
<feature type="transmembrane region" description="Helical" evidence="2">
    <location>
        <begin position="570"/>
        <end position="594"/>
    </location>
</feature>
<dbReference type="Proteomes" id="UP001253439">
    <property type="component" value="Unassembled WGS sequence"/>
</dbReference>
<keyword evidence="2" id="KW-0472">Membrane</keyword>
<dbReference type="AlphaFoldDB" id="A0AAE4EWD9"/>
<feature type="transmembrane region" description="Helical" evidence="2">
    <location>
        <begin position="26"/>
        <end position="44"/>
    </location>
</feature>
<keyword evidence="4" id="KW-1185">Reference proteome</keyword>
<feature type="transmembrane region" description="Helical" evidence="2">
    <location>
        <begin position="350"/>
        <end position="380"/>
    </location>
</feature>
<comment type="caution">
    <text evidence="3">The sequence shown here is derived from an EMBL/GenBank/DDBJ whole genome shotgun (WGS) entry which is preliminary data.</text>
</comment>
<reference evidence="3 4" key="1">
    <citation type="submission" date="2022-06" db="EMBL/GenBank/DDBJ databases">
        <title>Haloarcula sp. a new haloarchaeum isolate from saline soil.</title>
        <authorList>
            <person name="Strakova D."/>
            <person name="Galisteo C."/>
            <person name="Sanchez-Porro C."/>
            <person name="Ventosa A."/>
        </authorList>
    </citation>
    <scope>NUCLEOTIDE SEQUENCE [LARGE SCALE GENOMIC DNA]</scope>
    <source>
        <strain evidence="3 4">S1AR25-5A</strain>
    </source>
</reference>
<feature type="transmembrane region" description="Helical" evidence="2">
    <location>
        <begin position="488"/>
        <end position="506"/>
    </location>
</feature>
<feature type="compositionally biased region" description="Gly residues" evidence="1">
    <location>
        <begin position="203"/>
        <end position="212"/>
    </location>
</feature>
<feature type="transmembrane region" description="Helical" evidence="2">
    <location>
        <begin position="606"/>
        <end position="628"/>
    </location>
</feature>